<evidence type="ECO:0000256" key="7">
    <source>
        <dbReference type="ARBA" id="ARBA00023270"/>
    </source>
</evidence>
<evidence type="ECO:0000256" key="2">
    <source>
        <dbReference type="ARBA" id="ARBA00004736"/>
    </source>
</evidence>
<dbReference type="Pfam" id="PF01081">
    <property type="entry name" value="Aldolase"/>
    <property type="match status" value="1"/>
</dbReference>
<comment type="similarity">
    <text evidence="3">Belongs to the KHG/KDPG aldolase family.</text>
</comment>
<name>A0A2A9EMF7_9MICO</name>
<sequence length="232" mass="22661">MTDDVLGPGQVPADHAALLGRLAGLRLLPVVVLEDAAAAVPLASALVAGGLPVAEVTFRTPAAADAIRAMADSGLTDPDGAGLLVGAGTVVTPGQVDDAVAAGARFVVSPGLSRAVVERCAEHGVLVLPGTATATEVQAALTMGLRAVKFFPAATSGGPAAIRALAAPFPQMRFVPTGGITAADVGEYLALPAVLAAGGSWMVPASAVAAGNFAEVERLTAAAVAATRTAAS</sequence>
<accession>A0A2A9EMF7</accession>
<dbReference type="InterPro" id="IPR031337">
    <property type="entry name" value="KDPG/KHG_AS_1"/>
</dbReference>
<comment type="subunit">
    <text evidence="4">Homotrimer.</text>
</comment>
<dbReference type="PANTHER" id="PTHR30246:SF1">
    <property type="entry name" value="2-DEHYDRO-3-DEOXY-6-PHOSPHOGALACTONATE ALDOLASE-RELATED"/>
    <property type="match status" value="1"/>
</dbReference>
<dbReference type="OrthoDB" id="9805177at2"/>
<dbReference type="EC" id="4.1.2.14" evidence="5"/>
<evidence type="ECO:0000256" key="1">
    <source>
        <dbReference type="ARBA" id="ARBA00000654"/>
    </source>
</evidence>
<dbReference type="Gene3D" id="3.20.20.70">
    <property type="entry name" value="Aldolase class I"/>
    <property type="match status" value="1"/>
</dbReference>
<gene>
    <name evidence="9" type="ORF">ATJ97_1931</name>
</gene>
<comment type="caution">
    <text evidence="9">The sequence shown here is derived from an EMBL/GenBank/DDBJ whole genome shotgun (WGS) entry which is preliminary data.</text>
</comment>
<dbReference type="InterPro" id="IPR013785">
    <property type="entry name" value="Aldolase_TIM"/>
</dbReference>
<dbReference type="GO" id="GO:0008675">
    <property type="term" value="F:2-dehydro-3-deoxy-phosphogluconate aldolase activity"/>
    <property type="evidence" value="ECO:0007669"/>
    <property type="project" value="UniProtKB-EC"/>
</dbReference>
<evidence type="ECO:0000256" key="8">
    <source>
        <dbReference type="ARBA" id="ARBA00023277"/>
    </source>
</evidence>
<dbReference type="PANTHER" id="PTHR30246">
    <property type="entry name" value="2-KETO-3-DEOXY-6-PHOSPHOGLUCONATE ALDOLASE"/>
    <property type="match status" value="1"/>
</dbReference>
<dbReference type="CDD" id="cd00452">
    <property type="entry name" value="KDPG_aldolase"/>
    <property type="match status" value="1"/>
</dbReference>
<evidence type="ECO:0000313" key="10">
    <source>
        <dbReference type="Proteomes" id="UP000222106"/>
    </source>
</evidence>
<evidence type="ECO:0000256" key="6">
    <source>
        <dbReference type="ARBA" id="ARBA00023239"/>
    </source>
</evidence>
<keyword evidence="7" id="KW-0704">Schiff base</keyword>
<dbReference type="AlphaFoldDB" id="A0A2A9EMF7"/>
<keyword evidence="8" id="KW-0119">Carbohydrate metabolism</keyword>
<dbReference type="PROSITE" id="PS00159">
    <property type="entry name" value="ALDOLASE_KDPG_KHG_1"/>
    <property type="match status" value="1"/>
</dbReference>
<dbReference type="RefSeq" id="WP_098483539.1">
    <property type="nucleotide sequence ID" value="NZ_PDJI01000004.1"/>
</dbReference>
<comment type="pathway">
    <text evidence="2">Carbohydrate acid metabolism; 2-dehydro-3-deoxy-D-gluconate degradation; D-glyceraldehyde 3-phosphate and pyruvate from 2-dehydro-3-deoxy-D-gluconate: step 2/2.</text>
</comment>
<dbReference type="InterPro" id="IPR031338">
    <property type="entry name" value="KDPG/KHG_AS_2"/>
</dbReference>
<proteinExistence type="inferred from homology"/>
<dbReference type="SUPFAM" id="SSF51569">
    <property type="entry name" value="Aldolase"/>
    <property type="match status" value="1"/>
</dbReference>
<organism evidence="9 10">
    <name type="scientific">Georgenia soli</name>
    <dbReference type="NCBI Taxonomy" id="638953"/>
    <lineage>
        <taxon>Bacteria</taxon>
        <taxon>Bacillati</taxon>
        <taxon>Actinomycetota</taxon>
        <taxon>Actinomycetes</taxon>
        <taxon>Micrococcales</taxon>
        <taxon>Bogoriellaceae</taxon>
        <taxon>Georgenia</taxon>
    </lineage>
</organism>
<reference evidence="9 10" key="1">
    <citation type="submission" date="2017-10" db="EMBL/GenBank/DDBJ databases">
        <title>Sequencing the genomes of 1000 actinobacteria strains.</title>
        <authorList>
            <person name="Klenk H.-P."/>
        </authorList>
    </citation>
    <scope>NUCLEOTIDE SEQUENCE [LARGE SCALE GENOMIC DNA]</scope>
    <source>
        <strain evidence="9 10">DSM 21838</strain>
    </source>
</reference>
<evidence type="ECO:0000313" key="9">
    <source>
        <dbReference type="EMBL" id="PFG39425.1"/>
    </source>
</evidence>
<comment type="catalytic activity">
    <reaction evidence="1">
        <text>2-dehydro-3-deoxy-6-phospho-D-gluconate = D-glyceraldehyde 3-phosphate + pyruvate</text>
        <dbReference type="Rhea" id="RHEA:17089"/>
        <dbReference type="ChEBI" id="CHEBI:15361"/>
        <dbReference type="ChEBI" id="CHEBI:57569"/>
        <dbReference type="ChEBI" id="CHEBI:59776"/>
        <dbReference type="EC" id="4.1.2.14"/>
    </reaction>
</comment>
<keyword evidence="10" id="KW-1185">Reference proteome</keyword>
<dbReference type="PROSITE" id="PS00160">
    <property type="entry name" value="ALDOLASE_KDPG_KHG_2"/>
    <property type="match status" value="1"/>
</dbReference>
<protein>
    <recommendedName>
        <fullName evidence="5">2-dehydro-3-deoxy-phosphogluconate aldolase</fullName>
        <ecNumber evidence="5">4.1.2.14</ecNumber>
    </recommendedName>
</protein>
<dbReference type="Proteomes" id="UP000222106">
    <property type="component" value="Unassembled WGS sequence"/>
</dbReference>
<evidence type="ECO:0000256" key="4">
    <source>
        <dbReference type="ARBA" id="ARBA00011233"/>
    </source>
</evidence>
<evidence type="ECO:0000256" key="3">
    <source>
        <dbReference type="ARBA" id="ARBA00006906"/>
    </source>
</evidence>
<dbReference type="InterPro" id="IPR000887">
    <property type="entry name" value="Aldlse_KDPG_KHG"/>
</dbReference>
<evidence type="ECO:0000256" key="5">
    <source>
        <dbReference type="ARBA" id="ARBA00013063"/>
    </source>
</evidence>
<dbReference type="NCBIfam" id="TIGR01182">
    <property type="entry name" value="eda"/>
    <property type="match status" value="1"/>
</dbReference>
<dbReference type="EMBL" id="PDJI01000004">
    <property type="protein sequence ID" value="PFG39425.1"/>
    <property type="molecule type" value="Genomic_DNA"/>
</dbReference>
<keyword evidence="6" id="KW-0456">Lyase</keyword>